<dbReference type="NCBIfam" id="TIGR02127">
    <property type="entry name" value="pyrF_sub2"/>
    <property type="match status" value="1"/>
</dbReference>
<organism evidence="9 10">
    <name type="scientific">Sulfobacillus harzensis</name>
    <dbReference type="NCBI Taxonomy" id="2729629"/>
    <lineage>
        <taxon>Bacteria</taxon>
        <taxon>Bacillati</taxon>
        <taxon>Bacillota</taxon>
        <taxon>Clostridia</taxon>
        <taxon>Eubacteriales</taxon>
        <taxon>Clostridiales Family XVII. Incertae Sedis</taxon>
        <taxon>Sulfobacillus</taxon>
    </lineage>
</organism>
<evidence type="ECO:0000256" key="1">
    <source>
        <dbReference type="ARBA" id="ARBA00004861"/>
    </source>
</evidence>
<dbReference type="GO" id="GO:0006207">
    <property type="term" value="P:'de novo' pyrimidine nucleobase biosynthetic process"/>
    <property type="evidence" value="ECO:0007669"/>
    <property type="project" value="InterPro"/>
</dbReference>
<reference evidence="9 10" key="1">
    <citation type="submission" date="2020-04" db="EMBL/GenBank/DDBJ databases">
        <authorList>
            <person name="Zhang R."/>
            <person name="Schippers A."/>
        </authorList>
    </citation>
    <scope>NUCLEOTIDE SEQUENCE [LARGE SCALE GENOMIC DNA]</scope>
    <source>
        <strain evidence="9 10">DSM 109850</strain>
    </source>
</reference>
<proteinExistence type="inferred from homology"/>
<evidence type="ECO:0000256" key="2">
    <source>
        <dbReference type="ARBA" id="ARBA00008847"/>
    </source>
</evidence>
<evidence type="ECO:0000313" key="9">
    <source>
        <dbReference type="EMBL" id="NMP23777.1"/>
    </source>
</evidence>
<dbReference type="RefSeq" id="WP_169101335.1">
    <property type="nucleotide sequence ID" value="NZ_JABBVZ010000066.1"/>
</dbReference>
<evidence type="ECO:0000256" key="4">
    <source>
        <dbReference type="ARBA" id="ARBA00022975"/>
    </source>
</evidence>
<evidence type="ECO:0000256" key="5">
    <source>
        <dbReference type="ARBA" id="ARBA00023239"/>
    </source>
</evidence>
<evidence type="ECO:0000259" key="8">
    <source>
        <dbReference type="SMART" id="SM00934"/>
    </source>
</evidence>
<dbReference type="Proteomes" id="UP000533476">
    <property type="component" value="Unassembled WGS sequence"/>
</dbReference>
<dbReference type="GO" id="GO:0044205">
    <property type="term" value="P:'de novo' UMP biosynthetic process"/>
    <property type="evidence" value="ECO:0007669"/>
    <property type="project" value="UniProtKB-UniRule"/>
</dbReference>
<dbReference type="PANTHER" id="PTHR43375">
    <property type="entry name" value="OROTIDINE 5'-PHOSPHATE DECARBOXYLASE"/>
    <property type="match status" value="1"/>
</dbReference>
<dbReference type="EC" id="4.1.1.23" evidence="7"/>
<dbReference type="Gene3D" id="3.20.20.70">
    <property type="entry name" value="Aldolase class I"/>
    <property type="match status" value="1"/>
</dbReference>
<keyword evidence="5 7" id="KW-0456">Lyase</keyword>
<comment type="pathway">
    <text evidence="1 7">Pyrimidine metabolism; UMP biosynthesis via de novo pathway; UMP from orotate: step 2/2.</text>
</comment>
<dbReference type="Pfam" id="PF00215">
    <property type="entry name" value="OMPdecase"/>
    <property type="match status" value="1"/>
</dbReference>
<comment type="catalytic activity">
    <reaction evidence="6 7">
        <text>orotidine 5'-phosphate + H(+) = UMP + CO2</text>
        <dbReference type="Rhea" id="RHEA:11596"/>
        <dbReference type="ChEBI" id="CHEBI:15378"/>
        <dbReference type="ChEBI" id="CHEBI:16526"/>
        <dbReference type="ChEBI" id="CHEBI:57538"/>
        <dbReference type="ChEBI" id="CHEBI:57865"/>
        <dbReference type="EC" id="4.1.1.23"/>
    </reaction>
</comment>
<keyword evidence="10" id="KW-1185">Reference proteome</keyword>
<keyword evidence="4 7" id="KW-0665">Pyrimidine biosynthesis</keyword>
<feature type="active site" description="Proton donor" evidence="7">
    <location>
        <position position="103"/>
    </location>
</feature>
<evidence type="ECO:0000313" key="10">
    <source>
        <dbReference type="Proteomes" id="UP000533476"/>
    </source>
</evidence>
<sequence length="307" mass="32460">MAGFADRVIAASESKDSVLVVGLDPNVDYLPNVLAPTQESGRAVAEAISQFNRLVIDAVADHAVAVKPQLAYYEVYGSDGICALEDTIRYARSKGLLVVQDAKRGDIGPTASAYAQAYLHPSSPLCGDALTVNPLLGADGVNPFVEAAMQHATGIFVLVKTSNPSAGQWQDLIAADGGTLSQRIAAYIADIARNHRGEHGYSAIGAVVGSTYPQDALALRSIMPHSILLVPGLGAQGGRADDLTGYFDAQGQGALVSSSRGITYRYCAVTPEWKHATIDQVFASIREAALTSQRALNNARHQSQRIR</sequence>
<dbReference type="UniPathway" id="UPA00070">
    <property type="reaction ID" value="UER00120"/>
</dbReference>
<dbReference type="SUPFAM" id="SSF51366">
    <property type="entry name" value="Ribulose-phoshate binding barrel"/>
    <property type="match status" value="1"/>
</dbReference>
<comment type="caution">
    <text evidence="9">The sequence shown here is derived from an EMBL/GenBank/DDBJ whole genome shotgun (WGS) entry which is preliminary data.</text>
</comment>
<dbReference type="CDD" id="cd04725">
    <property type="entry name" value="OMP_decarboxylase_like"/>
    <property type="match status" value="1"/>
</dbReference>
<comment type="similarity">
    <text evidence="2 7">Belongs to the OMP decarboxylase family. Type 2 subfamily.</text>
</comment>
<feature type="domain" description="Orotidine 5'-phosphate decarboxylase" evidence="8">
    <location>
        <begin position="18"/>
        <end position="269"/>
    </location>
</feature>
<protein>
    <recommendedName>
        <fullName evidence="7">Orotidine 5'-phosphate decarboxylase</fullName>
        <ecNumber evidence="7">4.1.1.23</ecNumber>
    </recommendedName>
    <alternativeName>
        <fullName evidence="7">OMP decarboxylase</fullName>
        <shortName evidence="7">OMPDCase</shortName>
        <shortName evidence="7">OMPdecase</shortName>
    </alternativeName>
</protein>
<evidence type="ECO:0000256" key="7">
    <source>
        <dbReference type="HAMAP-Rule" id="MF_01215"/>
    </source>
</evidence>
<dbReference type="GO" id="GO:0004590">
    <property type="term" value="F:orotidine-5'-phosphate decarboxylase activity"/>
    <property type="evidence" value="ECO:0007669"/>
    <property type="project" value="UniProtKB-UniRule"/>
</dbReference>
<dbReference type="InterPro" id="IPR018089">
    <property type="entry name" value="OMPdecase_AS"/>
</dbReference>
<gene>
    <name evidence="7 9" type="primary">pyrF</name>
    <name evidence="9" type="ORF">HIJ39_15675</name>
</gene>
<evidence type="ECO:0000256" key="6">
    <source>
        <dbReference type="ARBA" id="ARBA00049157"/>
    </source>
</evidence>
<dbReference type="InterPro" id="IPR013785">
    <property type="entry name" value="Aldolase_TIM"/>
</dbReference>
<dbReference type="SMART" id="SM00934">
    <property type="entry name" value="OMPdecase"/>
    <property type="match status" value="1"/>
</dbReference>
<evidence type="ECO:0000256" key="3">
    <source>
        <dbReference type="ARBA" id="ARBA00022793"/>
    </source>
</evidence>
<accession>A0A7Y0Q3Q2</accession>
<name>A0A7Y0Q3Q2_9FIRM</name>
<keyword evidence="3 7" id="KW-0210">Decarboxylase</keyword>
<dbReference type="InterPro" id="IPR011995">
    <property type="entry name" value="OMPdecase_type-2"/>
</dbReference>
<dbReference type="EMBL" id="JABBVZ010000066">
    <property type="protein sequence ID" value="NMP23777.1"/>
    <property type="molecule type" value="Genomic_DNA"/>
</dbReference>
<dbReference type="InterPro" id="IPR001754">
    <property type="entry name" value="OMPdeCOase_dom"/>
</dbReference>
<dbReference type="HAMAP" id="MF_01215">
    <property type="entry name" value="OMPdecase_type2"/>
    <property type="match status" value="1"/>
</dbReference>
<dbReference type="AlphaFoldDB" id="A0A7Y0Q3Q2"/>
<dbReference type="PANTHER" id="PTHR43375:SF1">
    <property type="entry name" value="OROTIDINE 5'-PHOSPHATE DECARBOXYLASE"/>
    <property type="match status" value="1"/>
</dbReference>
<dbReference type="InterPro" id="IPR011060">
    <property type="entry name" value="RibuloseP-bd_barrel"/>
</dbReference>
<dbReference type="PROSITE" id="PS00156">
    <property type="entry name" value="OMPDECASE"/>
    <property type="match status" value="1"/>
</dbReference>